<dbReference type="EMBL" id="NBNE01003210">
    <property type="protein sequence ID" value="OWZ08277.1"/>
    <property type="molecule type" value="Genomic_DNA"/>
</dbReference>
<feature type="compositionally biased region" description="Acidic residues" evidence="1">
    <location>
        <begin position="1"/>
        <end position="11"/>
    </location>
</feature>
<dbReference type="STRING" id="4795.A0A225VTZ4"/>
<evidence type="ECO:0000313" key="3">
    <source>
        <dbReference type="EMBL" id="OWZ08277.1"/>
    </source>
</evidence>
<evidence type="ECO:0000259" key="2">
    <source>
        <dbReference type="Pfam" id="PF13843"/>
    </source>
</evidence>
<feature type="region of interest" description="Disordered" evidence="1">
    <location>
        <begin position="1"/>
        <end position="30"/>
    </location>
</feature>
<feature type="domain" description="PiggyBac transposable element-derived protein" evidence="2">
    <location>
        <begin position="70"/>
        <end position="191"/>
    </location>
</feature>
<sequence>MCKTEEENETVVEDKSERPPAPTPDEYKPTQETLELAESPLRLFFYFMPPRLWRRIATESNRYYHQHLNERLSDHWATTAVRAIPKGTFGQFVSKARFDWIMQNLHFTDNTDARSDTDRAWKVRSVVETLQNTFAHGYKVPPVLSLDEAMIPSRSRHNITRQFMKDKPHKWGTKVFMTCCAEKTYCLRYDLILALRHGEQFVLAKLDMLYNTYTSNCVWRIYNITALKFFVVPSSTLTSVEVLRPHSTMRTPILDQLQ</sequence>
<organism evidence="3 4">
    <name type="scientific">Phytophthora megakarya</name>
    <dbReference type="NCBI Taxonomy" id="4795"/>
    <lineage>
        <taxon>Eukaryota</taxon>
        <taxon>Sar</taxon>
        <taxon>Stramenopiles</taxon>
        <taxon>Oomycota</taxon>
        <taxon>Peronosporomycetes</taxon>
        <taxon>Peronosporales</taxon>
        <taxon>Peronosporaceae</taxon>
        <taxon>Phytophthora</taxon>
    </lineage>
</organism>
<dbReference type="AlphaFoldDB" id="A0A225VTZ4"/>
<reference evidence="4" key="1">
    <citation type="submission" date="2017-03" db="EMBL/GenBank/DDBJ databases">
        <title>Phytopthora megakarya and P. palmivora, two closely related causual agents of cacao black pod achieved similar genome size and gene model numbers by different mechanisms.</title>
        <authorList>
            <person name="Ali S."/>
            <person name="Shao J."/>
            <person name="Larry D.J."/>
            <person name="Kronmiller B."/>
            <person name="Shen D."/>
            <person name="Strem M.D."/>
            <person name="Melnick R.L."/>
            <person name="Guiltinan M.J."/>
            <person name="Tyler B.M."/>
            <person name="Meinhardt L.W."/>
            <person name="Bailey B.A."/>
        </authorList>
    </citation>
    <scope>NUCLEOTIDE SEQUENCE [LARGE SCALE GENOMIC DNA]</scope>
    <source>
        <strain evidence="4">zdho120</strain>
    </source>
</reference>
<gene>
    <name evidence="3" type="ORF">PHMEG_00019210</name>
</gene>
<accession>A0A225VTZ4</accession>
<evidence type="ECO:0000313" key="4">
    <source>
        <dbReference type="Proteomes" id="UP000198211"/>
    </source>
</evidence>
<dbReference type="Pfam" id="PF13843">
    <property type="entry name" value="DDE_Tnp_1_7"/>
    <property type="match status" value="1"/>
</dbReference>
<keyword evidence="4" id="KW-1185">Reference proteome</keyword>
<name>A0A225VTZ4_9STRA</name>
<dbReference type="PANTHER" id="PTHR46599:SF3">
    <property type="entry name" value="PIGGYBAC TRANSPOSABLE ELEMENT-DERIVED PROTEIN 4"/>
    <property type="match status" value="1"/>
</dbReference>
<dbReference type="InterPro" id="IPR029526">
    <property type="entry name" value="PGBD"/>
</dbReference>
<dbReference type="Proteomes" id="UP000198211">
    <property type="component" value="Unassembled WGS sequence"/>
</dbReference>
<proteinExistence type="predicted"/>
<dbReference type="PANTHER" id="PTHR46599">
    <property type="entry name" value="PIGGYBAC TRANSPOSABLE ELEMENT-DERIVED PROTEIN 4"/>
    <property type="match status" value="1"/>
</dbReference>
<comment type="caution">
    <text evidence="3">The sequence shown here is derived from an EMBL/GenBank/DDBJ whole genome shotgun (WGS) entry which is preliminary data.</text>
</comment>
<protein>
    <recommendedName>
        <fullName evidence="2">PiggyBac transposable element-derived protein domain-containing protein</fullName>
    </recommendedName>
</protein>
<dbReference type="OrthoDB" id="123873at2759"/>
<evidence type="ECO:0000256" key="1">
    <source>
        <dbReference type="SAM" id="MobiDB-lite"/>
    </source>
</evidence>